<gene>
    <name evidence="1" type="ORF">VTL71DRAFT_5450</name>
</gene>
<evidence type="ECO:0000313" key="1">
    <source>
        <dbReference type="EMBL" id="KAL2063645.1"/>
    </source>
</evidence>
<organism evidence="1 2">
    <name type="scientific">Oculimacula yallundae</name>
    <dbReference type="NCBI Taxonomy" id="86028"/>
    <lineage>
        <taxon>Eukaryota</taxon>
        <taxon>Fungi</taxon>
        <taxon>Dikarya</taxon>
        <taxon>Ascomycota</taxon>
        <taxon>Pezizomycotina</taxon>
        <taxon>Leotiomycetes</taxon>
        <taxon>Helotiales</taxon>
        <taxon>Ploettnerulaceae</taxon>
        <taxon>Oculimacula</taxon>
    </lineage>
</organism>
<evidence type="ECO:0000313" key="2">
    <source>
        <dbReference type="Proteomes" id="UP001595075"/>
    </source>
</evidence>
<dbReference type="EMBL" id="JAZHXI010000015">
    <property type="protein sequence ID" value="KAL2063645.1"/>
    <property type="molecule type" value="Genomic_DNA"/>
</dbReference>
<protein>
    <recommendedName>
        <fullName evidence="3">BTB domain-containing protein</fullName>
    </recommendedName>
</protein>
<keyword evidence="2" id="KW-1185">Reference proteome</keyword>
<name>A0ABR4C149_9HELO</name>
<reference evidence="1 2" key="1">
    <citation type="journal article" date="2024" name="Commun. Biol.">
        <title>Comparative genomic analysis of thermophilic fungi reveals convergent evolutionary adaptations and gene losses.</title>
        <authorList>
            <person name="Steindorff A.S."/>
            <person name="Aguilar-Pontes M.V."/>
            <person name="Robinson A.J."/>
            <person name="Andreopoulos B."/>
            <person name="LaButti K."/>
            <person name="Kuo A."/>
            <person name="Mondo S."/>
            <person name="Riley R."/>
            <person name="Otillar R."/>
            <person name="Haridas S."/>
            <person name="Lipzen A."/>
            <person name="Grimwood J."/>
            <person name="Schmutz J."/>
            <person name="Clum A."/>
            <person name="Reid I.D."/>
            <person name="Moisan M.C."/>
            <person name="Butler G."/>
            <person name="Nguyen T.T.M."/>
            <person name="Dewar K."/>
            <person name="Conant G."/>
            <person name="Drula E."/>
            <person name="Henrissat B."/>
            <person name="Hansel C."/>
            <person name="Singer S."/>
            <person name="Hutchinson M.I."/>
            <person name="de Vries R.P."/>
            <person name="Natvig D.O."/>
            <person name="Powell A.J."/>
            <person name="Tsang A."/>
            <person name="Grigoriev I.V."/>
        </authorList>
    </citation>
    <scope>NUCLEOTIDE SEQUENCE [LARGE SCALE GENOMIC DNA]</scope>
    <source>
        <strain evidence="1 2">CBS 494.80</strain>
    </source>
</reference>
<dbReference type="Proteomes" id="UP001595075">
    <property type="component" value="Unassembled WGS sequence"/>
</dbReference>
<sequence length="339" mass="38529">MSAPPAKKQKTMGINNKPPIVFNTPGYPLDVRLEVFDQDFHLSLAPLKLYSAFFRKFLDSPDKAADSGGACTKLTYHWTTEVDGEENDTWHLCDIRKAVQSDVTKYSGDIELQISAFAIILSAIHAKPYSILNFERLRLVTELADYYLALSIVSRTLDAALYRSQDFVAELKDFPCEVITAASKLRNELLFRECLPFLTGPWHQPAYLQMPKTKLRKVIHHVWLEVAAKVGETFRALTDDIEDEKRKGDNETACIFAAGASMQNLASSSVYVSLPRMLKEIDEKTLWKSGEFAKRMNGLLRNNLVLTSQFYAEDYLQDHFLSAAIDNEDLPWDVNEENF</sequence>
<evidence type="ECO:0008006" key="3">
    <source>
        <dbReference type="Google" id="ProtNLM"/>
    </source>
</evidence>
<proteinExistence type="predicted"/>
<comment type="caution">
    <text evidence="1">The sequence shown here is derived from an EMBL/GenBank/DDBJ whole genome shotgun (WGS) entry which is preliminary data.</text>
</comment>
<accession>A0ABR4C149</accession>